<protein>
    <submittedName>
        <fullName evidence="2">Uncharacterized protein</fullName>
    </submittedName>
</protein>
<feature type="coiled-coil region" evidence="1">
    <location>
        <begin position="340"/>
        <end position="374"/>
    </location>
</feature>
<comment type="caution">
    <text evidence="2">The sequence shown here is derived from an EMBL/GenBank/DDBJ whole genome shotgun (WGS) entry which is preliminary data.</text>
</comment>
<dbReference type="EMBL" id="BAOS01000001">
    <property type="protein sequence ID" value="GAX59312.1"/>
    <property type="molecule type" value="Genomic_DNA"/>
</dbReference>
<evidence type="ECO:0000313" key="2">
    <source>
        <dbReference type="EMBL" id="GAX59312.1"/>
    </source>
</evidence>
<sequence length="492" mass="57273">MLRIKNIESLQYHSPGELGKVVGLDRVAEVKTMREKLGILAKQNNAQQWNSELSKEWMGSAGVIAGLLYVDGRVRVYHGKKTKLPKRFVTREKLCFRGMSDYWVNDAIGQPYFVVSSAHNKGLLSILKTEIIPKLLKEVPNQPTESELTRNPQLSRFSVIFDREGYSPEFFKQMWEEQRISCYTYRKYAGKDWPEEMFKEEEVKLHNGEVVRMMLAEKMTKLSKKVNVREIRRLTQSGHQTAIITTDFIPDMAVIAGTMFARWSQENFFKYMREHFGIDRLIEYGTAPVDETVKVVNPAYRDIESRIRSVSQKLGKRVSEFGQITLELEDKNITEEDEEMKKYVIKKSQLQEVIELYRNEVAGLKEQRKQIEKSIEIGELPECEQYSSLTNEKKHIVDTIKMIDYRAETAMATMIEPKLSQRKTTRVLLRQIFSTEVDIEPDRENKILNVSLHSLSNERSNKIALKLCKQLNEIETVFPGTEMRFVYKLVSL</sequence>
<keyword evidence="3" id="KW-1185">Reference proteome</keyword>
<reference evidence="2 3" key="1">
    <citation type="journal article" date="2017" name="Environ. Microbiol. Rep.">
        <title>Genetic diversity of marine anaerobic ammonium-oxidizing bacteria as revealed by genomic and proteomic analyses of 'Candidatus Scalindua japonica'.</title>
        <authorList>
            <person name="Oshiki M."/>
            <person name="Mizuto K."/>
            <person name="Kimura Z."/>
            <person name="Kindaichi T."/>
            <person name="Satoh H."/>
            <person name="Okabe S."/>
        </authorList>
    </citation>
    <scope>NUCLEOTIDE SEQUENCE [LARGE SCALE GENOMIC DNA]</scope>
    <source>
        <strain evidence="3">husup-a2</strain>
    </source>
</reference>
<dbReference type="InterPro" id="IPR049343">
    <property type="entry name" value="Transposase_29"/>
</dbReference>
<evidence type="ECO:0000313" key="3">
    <source>
        <dbReference type="Proteomes" id="UP000218542"/>
    </source>
</evidence>
<dbReference type="AlphaFoldDB" id="A0A286TTU9"/>
<evidence type="ECO:0000256" key="1">
    <source>
        <dbReference type="SAM" id="Coils"/>
    </source>
</evidence>
<dbReference type="Proteomes" id="UP000218542">
    <property type="component" value="Unassembled WGS sequence"/>
</dbReference>
<dbReference type="Pfam" id="PF21804">
    <property type="entry name" value="Transposase_29"/>
    <property type="match status" value="1"/>
</dbReference>
<keyword evidence="1" id="KW-0175">Coiled coil</keyword>
<gene>
    <name evidence="2" type="ORF">SCALIN_C01_0243</name>
</gene>
<accession>A0A286TTU9</accession>
<organism evidence="2 3">
    <name type="scientific">Candidatus Scalindua japonica</name>
    <dbReference type="NCBI Taxonomy" id="1284222"/>
    <lineage>
        <taxon>Bacteria</taxon>
        <taxon>Pseudomonadati</taxon>
        <taxon>Planctomycetota</taxon>
        <taxon>Candidatus Brocadiia</taxon>
        <taxon>Candidatus Brocadiales</taxon>
        <taxon>Candidatus Scalinduaceae</taxon>
        <taxon>Candidatus Scalindua</taxon>
    </lineage>
</organism>
<dbReference type="OrthoDB" id="9204581at2"/>
<proteinExistence type="predicted"/>
<name>A0A286TTU9_9BACT</name>